<organism evidence="2 3">
    <name type="scientific">Glossina brevipalpis</name>
    <dbReference type="NCBI Taxonomy" id="37001"/>
    <lineage>
        <taxon>Eukaryota</taxon>
        <taxon>Metazoa</taxon>
        <taxon>Ecdysozoa</taxon>
        <taxon>Arthropoda</taxon>
        <taxon>Hexapoda</taxon>
        <taxon>Insecta</taxon>
        <taxon>Pterygota</taxon>
        <taxon>Neoptera</taxon>
        <taxon>Endopterygota</taxon>
        <taxon>Diptera</taxon>
        <taxon>Brachycera</taxon>
        <taxon>Muscomorpha</taxon>
        <taxon>Hippoboscoidea</taxon>
        <taxon>Glossinidae</taxon>
        <taxon>Glossina</taxon>
    </lineage>
</organism>
<dbReference type="AlphaFoldDB" id="A0A1A9WFT7"/>
<evidence type="ECO:0000313" key="2">
    <source>
        <dbReference type="EnsemblMetazoa" id="GBRI018248-PA"/>
    </source>
</evidence>
<keyword evidence="1" id="KW-1133">Transmembrane helix</keyword>
<accession>A0A1A9WFT7</accession>
<evidence type="ECO:0000313" key="3">
    <source>
        <dbReference type="Proteomes" id="UP000091820"/>
    </source>
</evidence>
<keyword evidence="1" id="KW-0472">Membrane</keyword>
<dbReference type="Proteomes" id="UP000091820">
    <property type="component" value="Unassembled WGS sequence"/>
</dbReference>
<keyword evidence="1" id="KW-0812">Transmembrane</keyword>
<dbReference type="VEuPathDB" id="VectorBase:GBRI018248"/>
<proteinExistence type="predicted"/>
<feature type="transmembrane region" description="Helical" evidence="1">
    <location>
        <begin position="71"/>
        <end position="97"/>
    </location>
</feature>
<name>A0A1A9WFT7_9MUSC</name>
<dbReference type="EnsemblMetazoa" id="GBRI018248-RA">
    <property type="protein sequence ID" value="GBRI018248-PA"/>
    <property type="gene ID" value="GBRI018248"/>
</dbReference>
<protein>
    <submittedName>
        <fullName evidence="2">Uncharacterized protein</fullName>
    </submittedName>
</protein>
<feature type="transmembrane region" description="Helical" evidence="1">
    <location>
        <begin position="7"/>
        <end position="25"/>
    </location>
</feature>
<reference evidence="3" key="1">
    <citation type="submission" date="2014-03" db="EMBL/GenBank/DDBJ databases">
        <authorList>
            <person name="Aksoy S."/>
            <person name="Warren W."/>
            <person name="Wilson R.K."/>
        </authorList>
    </citation>
    <scope>NUCLEOTIDE SEQUENCE [LARGE SCALE GENOMIC DNA]</scope>
    <source>
        <strain evidence="3">IAEA</strain>
    </source>
</reference>
<reference evidence="2" key="2">
    <citation type="submission" date="2020-05" db="UniProtKB">
        <authorList>
            <consortium name="EnsemblMetazoa"/>
        </authorList>
    </citation>
    <scope>IDENTIFICATION</scope>
    <source>
        <strain evidence="2">IAEA</strain>
    </source>
</reference>
<sequence>MRCHGASNVAIIILVIVVAAVVSVLTDSYAKPAYLQCLAVSMLEQMRGVVVDGIVGTNNFMGFHMRSNAAVVFNGVFVVFLAFPCAISATTSITAQVELKKKKQKRKQQQKLREKT</sequence>
<keyword evidence="3" id="KW-1185">Reference proteome</keyword>
<evidence type="ECO:0000256" key="1">
    <source>
        <dbReference type="SAM" id="Phobius"/>
    </source>
</evidence>